<dbReference type="InterPro" id="IPR000073">
    <property type="entry name" value="AB_hydrolase_1"/>
</dbReference>
<dbReference type="GO" id="GO:0016787">
    <property type="term" value="F:hydrolase activity"/>
    <property type="evidence" value="ECO:0007669"/>
    <property type="project" value="UniProtKB-KW"/>
</dbReference>
<evidence type="ECO:0000256" key="1">
    <source>
        <dbReference type="ARBA" id="ARBA00022801"/>
    </source>
</evidence>
<protein>
    <submittedName>
        <fullName evidence="3">Alpha/beta hydrolase fold</fullName>
    </submittedName>
</protein>
<dbReference type="GO" id="GO:0016020">
    <property type="term" value="C:membrane"/>
    <property type="evidence" value="ECO:0007669"/>
    <property type="project" value="TreeGrafter"/>
</dbReference>
<dbReference type="PANTHER" id="PTHR43798">
    <property type="entry name" value="MONOACYLGLYCEROL LIPASE"/>
    <property type="match status" value="1"/>
</dbReference>
<evidence type="ECO:0000313" key="3">
    <source>
        <dbReference type="EMBL" id="CUS51079.1"/>
    </source>
</evidence>
<reference evidence="3" key="1">
    <citation type="submission" date="2015-10" db="EMBL/GenBank/DDBJ databases">
        <authorList>
            <person name="Gilbert D.G."/>
        </authorList>
    </citation>
    <scope>NUCLEOTIDE SEQUENCE</scope>
</reference>
<evidence type="ECO:0000259" key="2">
    <source>
        <dbReference type="Pfam" id="PF00561"/>
    </source>
</evidence>
<name>A0A160TU21_9ZZZZ</name>
<dbReference type="InterPro" id="IPR050266">
    <property type="entry name" value="AB_hydrolase_sf"/>
</dbReference>
<gene>
    <name evidence="3" type="ORF">MGWOODY_XGa217</name>
</gene>
<dbReference type="Gene3D" id="3.40.50.1820">
    <property type="entry name" value="alpha/beta hydrolase"/>
    <property type="match status" value="1"/>
</dbReference>
<keyword evidence="1 3" id="KW-0378">Hydrolase</keyword>
<dbReference type="PANTHER" id="PTHR43798:SF31">
    <property type="entry name" value="AB HYDROLASE SUPERFAMILY PROTEIN YCLE"/>
    <property type="match status" value="1"/>
</dbReference>
<dbReference type="EMBL" id="CZRL01000052">
    <property type="protein sequence ID" value="CUS51079.1"/>
    <property type="molecule type" value="Genomic_DNA"/>
</dbReference>
<dbReference type="AlphaFoldDB" id="A0A160TU21"/>
<organism evidence="3">
    <name type="scientific">hydrothermal vent metagenome</name>
    <dbReference type="NCBI Taxonomy" id="652676"/>
    <lineage>
        <taxon>unclassified sequences</taxon>
        <taxon>metagenomes</taxon>
        <taxon>ecological metagenomes</taxon>
    </lineage>
</organism>
<accession>A0A160TU21</accession>
<dbReference type="Pfam" id="PF00561">
    <property type="entry name" value="Abhydrolase_1"/>
    <property type="match status" value="1"/>
</dbReference>
<feature type="domain" description="AB hydrolase-1" evidence="2">
    <location>
        <begin position="27"/>
        <end position="247"/>
    </location>
</feature>
<sequence>MPIAIVNNNELYYEIHGEGEPAVCMGGWGTYCHKNGRGLARGLTDKYQVLVFDYRGIGQSKDDLNIPASMKLYSADLIALLDHLGWNKVHLIGLVGMGCGVAQEVALSRPELVRSMVNMGCWSSVDDYLRDQLELFRTVHREVGFYAFQQFVCIYSFLPEFYNQNKHRLLGPDGEWGELRDNYVTHERLVDACLVHDTSDRLKDIATPTLVIHAAKDMVTSPRTTLPIEHGIPGAEGVMMEDTAHVVVGKAQKIEFCNILFSFLDKH</sequence>
<dbReference type="InterPro" id="IPR029058">
    <property type="entry name" value="AB_hydrolase_fold"/>
</dbReference>
<dbReference type="SUPFAM" id="SSF53474">
    <property type="entry name" value="alpha/beta-Hydrolases"/>
    <property type="match status" value="1"/>
</dbReference>
<proteinExistence type="predicted"/>